<dbReference type="InterPro" id="IPR027417">
    <property type="entry name" value="P-loop_NTPase"/>
</dbReference>
<sequence>MLGHSVCKLINAKRFMLTYNDPMEVIDHLDLCEHLTELLSENLEFLVVSKEKAPTTQMVHYHALLIAKEKIYKRDINFFDYKEIHPNIESVKGNPKKAYEYVIKDGNYWQSSLNYFKDVNEERLKERIEKNRLLLEGDVMEEFENGRIGAIDLIRASKIRTIKVQMNCNINKRQAPLIMWFYGATGSGKTRKALEMAEELKLRLWISNDSLKWFDGYCGQEIAVLDDLRKDILPTWAFLLRLLDRYPLIVQIKGGFVKWVPRIIIITCPVAPEECFSWFNKNGEQQQWDRQEQLNRRLTWEEVEQIYEFPLSLGDQEEINLTIENWKMKEMNNFI</sequence>
<dbReference type="GO" id="GO:0042025">
    <property type="term" value="C:host cell nucleus"/>
    <property type="evidence" value="ECO:0007669"/>
    <property type="project" value="UniProtKB-SubCell"/>
</dbReference>
<dbReference type="GO" id="GO:0005524">
    <property type="term" value="F:ATP binding"/>
    <property type="evidence" value="ECO:0007669"/>
    <property type="project" value="UniProtKB-KW"/>
</dbReference>
<dbReference type="GO" id="GO:0016779">
    <property type="term" value="F:nucleotidyltransferase activity"/>
    <property type="evidence" value="ECO:0007669"/>
    <property type="project" value="UniProtKB-KW"/>
</dbReference>
<accession>A0A3Q8CH31</accession>
<keyword evidence="19" id="KW-0511">Multifunctional enzyme</keyword>
<dbReference type="GO" id="GO:0016787">
    <property type="term" value="F:hydrolase activity"/>
    <property type="evidence" value="ECO:0007669"/>
    <property type="project" value="UniProtKB-KW"/>
</dbReference>
<keyword evidence="13" id="KW-0255">Endonuclease</keyword>
<evidence type="ECO:0000256" key="8">
    <source>
        <dbReference type="ARBA" id="ARBA00022695"/>
    </source>
</evidence>
<evidence type="ECO:0000256" key="19">
    <source>
        <dbReference type="ARBA" id="ARBA00023268"/>
    </source>
</evidence>
<evidence type="ECO:0000259" key="23">
    <source>
        <dbReference type="PROSITE" id="PS52020"/>
    </source>
</evidence>
<keyword evidence="17" id="KW-0190">Covalent protein-DNA linkage</keyword>
<evidence type="ECO:0000256" key="12">
    <source>
        <dbReference type="ARBA" id="ARBA00022741"/>
    </source>
</evidence>
<keyword evidence="18" id="KW-0238">DNA-binding</keyword>
<keyword evidence="15" id="KW-0347">Helicase</keyword>
<comment type="catalytic activity">
    <reaction evidence="22">
        <text>ATP + H2O = ADP + phosphate + H(+)</text>
        <dbReference type="Rhea" id="RHEA:13065"/>
        <dbReference type="ChEBI" id="CHEBI:15377"/>
        <dbReference type="ChEBI" id="CHEBI:15378"/>
        <dbReference type="ChEBI" id="CHEBI:30616"/>
        <dbReference type="ChEBI" id="CHEBI:43474"/>
        <dbReference type="ChEBI" id="CHEBI:456216"/>
    </reaction>
</comment>
<keyword evidence="8" id="KW-0548">Nucleotidyltransferase</keyword>
<evidence type="ECO:0000256" key="11">
    <source>
        <dbReference type="ARBA" id="ARBA00022723"/>
    </source>
</evidence>
<proteinExistence type="inferred from homology"/>
<keyword evidence="16" id="KW-0067">ATP-binding</keyword>
<dbReference type="Gene3D" id="3.40.1310.20">
    <property type="match status" value="1"/>
</dbReference>
<keyword evidence="9" id="KW-0235">DNA replication</keyword>
<dbReference type="EMBL" id="KY349925">
    <property type="protein sequence ID" value="AUD55393.1"/>
    <property type="molecule type" value="Genomic_DNA"/>
</dbReference>
<dbReference type="GO" id="GO:0003724">
    <property type="term" value="F:RNA helicase activity"/>
    <property type="evidence" value="ECO:0007669"/>
    <property type="project" value="InterPro"/>
</dbReference>
<dbReference type="Pfam" id="PF00799">
    <property type="entry name" value="Gemini_AL1"/>
    <property type="match status" value="1"/>
</dbReference>
<comment type="cofactor">
    <cofactor evidence="2">
        <name>Mg(2+)</name>
        <dbReference type="ChEBI" id="CHEBI:18420"/>
    </cofactor>
</comment>
<keyword evidence="14" id="KW-0378">Hydrolase</keyword>
<keyword evidence="11" id="KW-0479">Metal-binding</keyword>
<evidence type="ECO:0000256" key="4">
    <source>
        <dbReference type="ARBA" id="ARBA00008545"/>
    </source>
</evidence>
<reference evidence="24" key="1">
    <citation type="submission" date="2016-12" db="EMBL/GenBank/DDBJ databases">
        <title>Novel Circular Rep-encoding Single-stranded DNA Virus in Human Respiratory Specimens.</title>
        <authorList>
            <person name="Perez-Sautu U."/>
            <person name="Wiley M."/>
            <person name="Iglesias-Caballero M."/>
            <person name="Prieto K."/>
            <person name="Lovett S."/>
            <person name="Pozo F."/>
            <person name="Romera M.A."/>
            <person name="Millan R."/>
            <person name="Garcia-Garcia M.L."/>
            <person name="Calvo C."/>
            <person name="Palacios G."/>
            <person name="Casas I."/>
        </authorList>
    </citation>
    <scope>NUCLEOTIDE SEQUENCE [LARGE SCALE GENOMIC DNA]</scope>
    <source>
        <strain evidence="24">15278</strain>
    </source>
</reference>
<dbReference type="GO" id="GO:0004519">
    <property type="term" value="F:endonuclease activity"/>
    <property type="evidence" value="ECO:0007669"/>
    <property type="project" value="UniProtKB-KW"/>
</dbReference>
<evidence type="ECO:0000256" key="21">
    <source>
        <dbReference type="ARBA" id="ARBA00032243"/>
    </source>
</evidence>
<dbReference type="Pfam" id="PF00910">
    <property type="entry name" value="RNA_helicase"/>
    <property type="match status" value="1"/>
</dbReference>
<evidence type="ECO:0000256" key="13">
    <source>
        <dbReference type="ARBA" id="ARBA00022759"/>
    </source>
</evidence>
<comment type="cofactor">
    <cofactor evidence="1">
        <name>Mn(2+)</name>
        <dbReference type="ChEBI" id="CHEBI:29035"/>
    </cofactor>
</comment>
<organism evidence="24">
    <name type="scientific">human respiratory-associated brisavirus</name>
    <dbReference type="NCBI Taxonomy" id="3116878"/>
    <lineage>
        <taxon>Viruses</taxon>
        <taxon>Monodnaviria</taxon>
        <taxon>Shotokuvirae</taxon>
        <taxon>Cressdnaviricota</taxon>
        <taxon>Arfiviricetes</taxon>
        <taxon>Recrevirales</taxon>
        <taxon>Redondoviridae</taxon>
        <taxon>Torbevirus</taxon>
        <taxon>Torbevirus brisa</taxon>
        <taxon>Brisavirus</taxon>
    </lineage>
</organism>
<dbReference type="GO" id="GO:0003677">
    <property type="term" value="F:DNA binding"/>
    <property type="evidence" value="ECO:0007669"/>
    <property type="project" value="UniProtKB-KW"/>
</dbReference>
<dbReference type="GO" id="GO:0006260">
    <property type="term" value="P:DNA replication"/>
    <property type="evidence" value="ECO:0007669"/>
    <property type="project" value="UniProtKB-KW"/>
</dbReference>
<evidence type="ECO:0000256" key="16">
    <source>
        <dbReference type="ARBA" id="ARBA00022840"/>
    </source>
</evidence>
<name>A0A3Q8CH31_9VIRU</name>
<evidence type="ECO:0000256" key="10">
    <source>
        <dbReference type="ARBA" id="ARBA00022722"/>
    </source>
</evidence>
<evidence type="ECO:0000256" key="1">
    <source>
        <dbReference type="ARBA" id="ARBA00001936"/>
    </source>
</evidence>
<dbReference type="GO" id="GO:0046872">
    <property type="term" value="F:metal ion binding"/>
    <property type="evidence" value="ECO:0007669"/>
    <property type="project" value="UniProtKB-KW"/>
</dbReference>
<evidence type="ECO:0000256" key="15">
    <source>
        <dbReference type="ARBA" id="ARBA00022806"/>
    </source>
</evidence>
<protein>
    <recommendedName>
        <fullName evidence="5">Replication-associated protein</fullName>
    </recommendedName>
    <alternativeName>
        <fullName evidence="20">ATP-dependent helicase Rep</fullName>
    </alternativeName>
    <alternativeName>
        <fullName evidence="21">RepP</fullName>
    </alternativeName>
</protein>
<dbReference type="PROSITE" id="PS52020">
    <property type="entry name" value="CRESS_DNA_REP"/>
    <property type="match status" value="1"/>
</dbReference>
<keyword evidence="7" id="KW-0808">Transferase</keyword>
<evidence type="ECO:0000256" key="9">
    <source>
        <dbReference type="ARBA" id="ARBA00022705"/>
    </source>
</evidence>
<evidence type="ECO:0000256" key="17">
    <source>
        <dbReference type="ARBA" id="ARBA00023124"/>
    </source>
</evidence>
<evidence type="ECO:0000256" key="7">
    <source>
        <dbReference type="ARBA" id="ARBA00022679"/>
    </source>
</evidence>
<evidence type="ECO:0000256" key="14">
    <source>
        <dbReference type="ARBA" id="ARBA00022801"/>
    </source>
</evidence>
<keyword evidence="12" id="KW-0547">Nucleotide-binding</keyword>
<evidence type="ECO:0000256" key="6">
    <source>
        <dbReference type="ARBA" id="ARBA00022562"/>
    </source>
</evidence>
<evidence type="ECO:0000256" key="5">
    <source>
        <dbReference type="ARBA" id="ARBA00014531"/>
    </source>
</evidence>
<comment type="subcellular location">
    <subcellularLocation>
        <location evidence="3">Host nucleus</location>
    </subcellularLocation>
</comment>
<dbReference type="Proteomes" id="UP000274865">
    <property type="component" value="Segment"/>
</dbReference>
<dbReference type="InterPro" id="IPR000605">
    <property type="entry name" value="Helicase_SF3_ssDNA/RNA_vir"/>
</dbReference>
<keyword evidence="10" id="KW-0540">Nuclease</keyword>
<dbReference type="InterPro" id="IPR049912">
    <property type="entry name" value="CRESS_DNA_REP"/>
</dbReference>
<dbReference type="SUPFAM" id="SSF55464">
    <property type="entry name" value="Origin of replication-binding domain, RBD-like"/>
    <property type="match status" value="1"/>
</dbReference>
<dbReference type="SUPFAM" id="SSF52540">
    <property type="entry name" value="P-loop containing nucleoside triphosphate hydrolases"/>
    <property type="match status" value="1"/>
</dbReference>
<evidence type="ECO:0000313" key="24">
    <source>
        <dbReference type="EMBL" id="AUD55393.1"/>
    </source>
</evidence>
<keyword evidence="6" id="KW-1048">Host nucleus</keyword>
<evidence type="ECO:0000256" key="3">
    <source>
        <dbReference type="ARBA" id="ARBA00004147"/>
    </source>
</evidence>
<evidence type="ECO:0000256" key="22">
    <source>
        <dbReference type="ARBA" id="ARBA00049360"/>
    </source>
</evidence>
<evidence type="ECO:0000256" key="18">
    <source>
        <dbReference type="ARBA" id="ARBA00023125"/>
    </source>
</evidence>
<feature type="domain" description="CRESS-DNA virus Rep endonuclease" evidence="23">
    <location>
        <begin position="9"/>
        <end position="116"/>
    </location>
</feature>
<comment type="similarity">
    <text evidence="4">Belongs to the nanoviruses/circoviruses replication-associated protein family.</text>
</comment>
<evidence type="ECO:0000256" key="20">
    <source>
        <dbReference type="ARBA" id="ARBA00030754"/>
    </source>
</evidence>
<evidence type="ECO:0000256" key="2">
    <source>
        <dbReference type="ARBA" id="ARBA00001946"/>
    </source>
</evidence>
<dbReference type="GO" id="GO:0003723">
    <property type="term" value="F:RNA binding"/>
    <property type="evidence" value="ECO:0007669"/>
    <property type="project" value="InterPro"/>
</dbReference>